<dbReference type="OrthoDB" id="5952532at2"/>
<proteinExistence type="predicted"/>
<dbReference type="STRING" id="463040.CAL15_02675"/>
<protein>
    <submittedName>
        <fullName evidence="1">Uncharacterized protein</fullName>
    </submittedName>
</protein>
<dbReference type="AlphaFoldDB" id="A0A1W6ZIW1"/>
<organism evidence="1 2">
    <name type="scientific">Bordetella genomosp. 13</name>
    <dbReference type="NCBI Taxonomy" id="463040"/>
    <lineage>
        <taxon>Bacteria</taxon>
        <taxon>Pseudomonadati</taxon>
        <taxon>Pseudomonadota</taxon>
        <taxon>Betaproteobacteria</taxon>
        <taxon>Burkholderiales</taxon>
        <taxon>Alcaligenaceae</taxon>
        <taxon>Bordetella</taxon>
    </lineage>
</organism>
<dbReference type="KEGG" id="bgm:CAL15_02675"/>
<sequence>MNHRDFYIGKEFWTESGPWRCTDVGTRTICAIRLVGDPRGWAGPPYGVPEVVFDERHFSTPP</sequence>
<accession>A0A1W6ZIW1</accession>
<reference evidence="1 2" key="1">
    <citation type="submission" date="2017-05" db="EMBL/GenBank/DDBJ databases">
        <title>Complete and WGS of Bordetella genogroups.</title>
        <authorList>
            <person name="Spilker T."/>
            <person name="LiPuma J."/>
        </authorList>
    </citation>
    <scope>NUCLEOTIDE SEQUENCE [LARGE SCALE GENOMIC DNA]</scope>
    <source>
        <strain evidence="1 2">AU7206</strain>
    </source>
</reference>
<gene>
    <name evidence="1" type="ORF">CAL15_02675</name>
</gene>
<name>A0A1W6ZIW1_9BORD</name>
<dbReference type="EMBL" id="CP021111">
    <property type="protein sequence ID" value="ARP97252.1"/>
    <property type="molecule type" value="Genomic_DNA"/>
</dbReference>
<dbReference type="Proteomes" id="UP000194161">
    <property type="component" value="Chromosome"/>
</dbReference>
<keyword evidence="2" id="KW-1185">Reference proteome</keyword>
<evidence type="ECO:0000313" key="2">
    <source>
        <dbReference type="Proteomes" id="UP000194161"/>
    </source>
</evidence>
<evidence type="ECO:0000313" key="1">
    <source>
        <dbReference type="EMBL" id="ARP97252.1"/>
    </source>
</evidence>